<sequence length="190" mass="21117">MSDVLNLIVQNELTLIGRTLLYFLSTISAFTRSSAYFTYYLDLDLDSRFRCRSQFILVIQTADKAVKRAAKADGRKTTLPNSLANLLEATWQALRIPSSDFPTHVPEHFFEKCVTGVRVRKKLTAYPKPPPASRSAYSRVNWSSLLISSDLPTPPSSLSKGRLASIPGYFAAILNRSSQLCLSGRHSMAA</sequence>
<reference evidence="1" key="1">
    <citation type="submission" date="2013-11" db="EMBL/GenBank/DDBJ databases">
        <title>Genome sequence of the fusiform rust pathogen reveals effectors for host alternation and coevolution with pine.</title>
        <authorList>
            <consortium name="DOE Joint Genome Institute"/>
            <person name="Smith K."/>
            <person name="Pendleton A."/>
            <person name="Kubisiak T."/>
            <person name="Anderson C."/>
            <person name="Salamov A."/>
            <person name="Aerts A."/>
            <person name="Riley R."/>
            <person name="Clum A."/>
            <person name="Lindquist E."/>
            <person name="Ence D."/>
            <person name="Campbell M."/>
            <person name="Kronenberg Z."/>
            <person name="Feau N."/>
            <person name="Dhillon B."/>
            <person name="Hamelin R."/>
            <person name="Burleigh J."/>
            <person name="Smith J."/>
            <person name="Yandell M."/>
            <person name="Nelson C."/>
            <person name="Grigoriev I."/>
            <person name="Davis J."/>
        </authorList>
    </citation>
    <scope>NUCLEOTIDE SEQUENCE</scope>
    <source>
        <strain evidence="1">G11</strain>
    </source>
</reference>
<dbReference type="EMBL" id="MU167227">
    <property type="protein sequence ID" value="KAG0149507.1"/>
    <property type="molecule type" value="Genomic_DNA"/>
</dbReference>
<name>A0A9P6NSH1_9BASI</name>
<organism evidence="1 2">
    <name type="scientific">Cronartium quercuum f. sp. fusiforme G11</name>
    <dbReference type="NCBI Taxonomy" id="708437"/>
    <lineage>
        <taxon>Eukaryota</taxon>
        <taxon>Fungi</taxon>
        <taxon>Dikarya</taxon>
        <taxon>Basidiomycota</taxon>
        <taxon>Pucciniomycotina</taxon>
        <taxon>Pucciniomycetes</taxon>
        <taxon>Pucciniales</taxon>
        <taxon>Coleosporiaceae</taxon>
        <taxon>Cronartium</taxon>
    </lineage>
</organism>
<dbReference type="Proteomes" id="UP000886653">
    <property type="component" value="Unassembled WGS sequence"/>
</dbReference>
<protein>
    <submittedName>
        <fullName evidence="1">Uncharacterized protein</fullName>
    </submittedName>
</protein>
<keyword evidence="2" id="KW-1185">Reference proteome</keyword>
<accession>A0A9P6NSH1</accession>
<evidence type="ECO:0000313" key="2">
    <source>
        <dbReference type="Proteomes" id="UP000886653"/>
    </source>
</evidence>
<proteinExistence type="predicted"/>
<gene>
    <name evidence="1" type="ORF">CROQUDRAFT_89096</name>
</gene>
<comment type="caution">
    <text evidence="1">The sequence shown here is derived from an EMBL/GenBank/DDBJ whole genome shotgun (WGS) entry which is preliminary data.</text>
</comment>
<evidence type="ECO:0000313" key="1">
    <source>
        <dbReference type="EMBL" id="KAG0149507.1"/>
    </source>
</evidence>
<dbReference type="AlphaFoldDB" id="A0A9P6NSH1"/>